<feature type="domain" description="MmgE/PrpD N-terminal" evidence="2">
    <location>
        <begin position="16"/>
        <end position="263"/>
    </location>
</feature>
<evidence type="ECO:0000313" key="4">
    <source>
        <dbReference type="EMBL" id="TDK51353.1"/>
    </source>
</evidence>
<dbReference type="PANTHER" id="PTHR16943:SF8">
    <property type="entry name" value="2-METHYLCITRATE DEHYDRATASE"/>
    <property type="match status" value="1"/>
</dbReference>
<sequence length="470" mass="49682">MKDINVTDRSLTGDAAGFAAGLAFEDIPAHTLHIAKRCIIDGLGVMLAGTEQEALDVAERYLAGTGATPVARPVGNRKLKVSPQQAAFWNGLAGHAMDWDDTQVAEGPDRPYGLLTHPTIPPLSAALALSEAEPGVSGRDFLTGFVAGVEVECKIAEAINPDHYNLGFHTSGTIGTFGSAAASARILGLNAERTAQVLGGAASMAAGIRANFGTMGKPMHVGRSSENGVTSALLAREGFTFNDAALDGKWGYLSVAGRGGEPELVLGRFGDPFSLSEPGVSIKPYPCGVLTHPSMDAMKALMQENGLSPEDIDSVTLYASNNILHPIRFRTAQTELEGKFCMAFLLSAIILAGRAGKAEFTDAFVQSPQCQAMQQRVETQFDPDIAAMGHDKILSRIEVVTKSGGIIRKFSDDRYRGGPQNPLSDAEVEGKFLDCVAGILTDAQARGVLDAIWSLEDQADARVLLDRVNG</sequence>
<dbReference type="GO" id="GO:0016829">
    <property type="term" value="F:lyase activity"/>
    <property type="evidence" value="ECO:0007669"/>
    <property type="project" value="InterPro"/>
</dbReference>
<dbReference type="EMBL" id="SMUV01000047">
    <property type="protein sequence ID" value="TDK51353.1"/>
    <property type="molecule type" value="Genomic_DNA"/>
</dbReference>
<dbReference type="Gene3D" id="1.10.4100.10">
    <property type="entry name" value="2-methylcitrate dehydratase PrpD"/>
    <property type="match status" value="1"/>
</dbReference>
<evidence type="ECO:0000259" key="2">
    <source>
        <dbReference type="Pfam" id="PF03972"/>
    </source>
</evidence>
<gene>
    <name evidence="4" type="ORF">E1832_03380</name>
</gene>
<dbReference type="InterPro" id="IPR005656">
    <property type="entry name" value="MmgE_PrpD"/>
</dbReference>
<dbReference type="Pfam" id="PF03972">
    <property type="entry name" value="MmgE_PrpD_N"/>
    <property type="match status" value="1"/>
</dbReference>
<evidence type="ECO:0000259" key="3">
    <source>
        <dbReference type="Pfam" id="PF19305"/>
    </source>
</evidence>
<dbReference type="Proteomes" id="UP000295301">
    <property type="component" value="Unassembled WGS sequence"/>
</dbReference>
<dbReference type="Pfam" id="PF19305">
    <property type="entry name" value="MmgE_PrpD_C"/>
    <property type="match status" value="1"/>
</dbReference>
<evidence type="ECO:0000256" key="1">
    <source>
        <dbReference type="ARBA" id="ARBA00006174"/>
    </source>
</evidence>
<dbReference type="SUPFAM" id="SSF103378">
    <property type="entry name" value="2-methylcitrate dehydratase PrpD"/>
    <property type="match status" value="1"/>
</dbReference>
<keyword evidence="5" id="KW-1185">Reference proteome</keyword>
<comment type="similarity">
    <text evidence="1">Belongs to the PrpD family.</text>
</comment>
<dbReference type="InterPro" id="IPR036148">
    <property type="entry name" value="MmgE/PrpD_sf"/>
</dbReference>
<name>A0A4R5VFH7_9RHOB</name>
<dbReference type="InterPro" id="IPR042183">
    <property type="entry name" value="MmgE/PrpD_sf_1"/>
</dbReference>
<proteinExistence type="inferred from homology"/>
<dbReference type="InterPro" id="IPR045337">
    <property type="entry name" value="MmgE_PrpD_C"/>
</dbReference>
<protein>
    <submittedName>
        <fullName evidence="4">MmgE/PrpD family protein</fullName>
    </submittedName>
</protein>
<comment type="caution">
    <text evidence="4">The sequence shown here is derived from an EMBL/GenBank/DDBJ whole genome shotgun (WGS) entry which is preliminary data.</text>
</comment>
<dbReference type="InterPro" id="IPR045336">
    <property type="entry name" value="MmgE_PrpD_N"/>
</dbReference>
<feature type="domain" description="MmgE/PrpD C-terminal" evidence="3">
    <location>
        <begin position="285"/>
        <end position="454"/>
    </location>
</feature>
<accession>A0A4R5VFH7</accession>
<evidence type="ECO:0000313" key="5">
    <source>
        <dbReference type="Proteomes" id="UP000295301"/>
    </source>
</evidence>
<dbReference type="OrthoDB" id="9795089at2"/>
<reference evidence="4 5" key="1">
    <citation type="submission" date="2019-03" db="EMBL/GenBank/DDBJ databases">
        <title>Ruegeria lutea sp. nov., a novel strain, isolated from marine sediment, the Masan Bay, South Korea.</title>
        <authorList>
            <person name="Kim J."/>
            <person name="Kim D.-Y."/>
            <person name="Lee S.-S."/>
        </authorList>
    </citation>
    <scope>NUCLEOTIDE SEQUENCE [LARGE SCALE GENOMIC DNA]</scope>
    <source>
        <strain evidence="4 5">318-1</strain>
    </source>
</reference>
<dbReference type="InterPro" id="IPR042188">
    <property type="entry name" value="MmgE/PrpD_sf_2"/>
</dbReference>
<dbReference type="PANTHER" id="PTHR16943">
    <property type="entry name" value="2-METHYLCITRATE DEHYDRATASE-RELATED"/>
    <property type="match status" value="1"/>
</dbReference>
<dbReference type="Gene3D" id="3.30.1330.120">
    <property type="entry name" value="2-methylcitrate dehydratase PrpD"/>
    <property type="match status" value="1"/>
</dbReference>
<organism evidence="4 5">
    <name type="scientific">Antarcticimicrobium luteum</name>
    <dbReference type="NCBI Taxonomy" id="2547397"/>
    <lineage>
        <taxon>Bacteria</taxon>
        <taxon>Pseudomonadati</taxon>
        <taxon>Pseudomonadota</taxon>
        <taxon>Alphaproteobacteria</taxon>
        <taxon>Rhodobacterales</taxon>
        <taxon>Paracoccaceae</taxon>
        <taxon>Antarcticimicrobium</taxon>
    </lineage>
</organism>
<dbReference type="AlphaFoldDB" id="A0A4R5VFH7"/>
<dbReference type="RefSeq" id="WP_133358326.1">
    <property type="nucleotide sequence ID" value="NZ_SMUV01000047.1"/>
</dbReference>